<dbReference type="SUPFAM" id="SSF53067">
    <property type="entry name" value="Actin-like ATPase domain"/>
    <property type="match status" value="1"/>
</dbReference>
<evidence type="ECO:0000256" key="3">
    <source>
        <dbReference type="ARBA" id="ARBA00014701"/>
    </source>
</evidence>
<dbReference type="GO" id="GO:0005737">
    <property type="term" value="C:cytoplasm"/>
    <property type="evidence" value="ECO:0007669"/>
    <property type="project" value="InterPro"/>
</dbReference>
<dbReference type="EMBL" id="VSSQ01030769">
    <property type="protein sequence ID" value="MPM81419.1"/>
    <property type="molecule type" value="Genomic_DNA"/>
</dbReference>
<evidence type="ECO:0000256" key="4">
    <source>
        <dbReference type="ARBA" id="ARBA00022679"/>
    </source>
</evidence>
<proteinExistence type="inferred from homology"/>
<reference evidence="9" key="1">
    <citation type="submission" date="2019-08" db="EMBL/GenBank/DDBJ databases">
        <authorList>
            <person name="Kucharzyk K."/>
            <person name="Murdoch R.W."/>
            <person name="Higgins S."/>
            <person name="Loffler F."/>
        </authorList>
    </citation>
    <scope>NUCLEOTIDE SEQUENCE</scope>
</reference>
<evidence type="ECO:0000256" key="1">
    <source>
        <dbReference type="ARBA" id="ARBA00006479"/>
    </source>
</evidence>
<dbReference type="GO" id="GO:0004340">
    <property type="term" value="F:glucokinase activity"/>
    <property type="evidence" value="ECO:0007669"/>
    <property type="project" value="UniProtKB-EC"/>
</dbReference>
<keyword evidence="7" id="KW-0067">ATP-binding</keyword>
<dbReference type="GO" id="GO:0006096">
    <property type="term" value="P:glycolytic process"/>
    <property type="evidence" value="ECO:0007669"/>
    <property type="project" value="InterPro"/>
</dbReference>
<keyword evidence="6 9" id="KW-0418">Kinase</keyword>
<dbReference type="PANTHER" id="PTHR18964">
    <property type="entry name" value="ROK (REPRESSOR, ORF, KINASE) FAMILY"/>
    <property type="match status" value="1"/>
</dbReference>
<evidence type="ECO:0000256" key="7">
    <source>
        <dbReference type="ARBA" id="ARBA00022840"/>
    </source>
</evidence>
<accession>A0A645CWY3</accession>
<dbReference type="Pfam" id="PF00480">
    <property type="entry name" value="ROK"/>
    <property type="match status" value="1"/>
</dbReference>
<dbReference type="InterPro" id="IPR000600">
    <property type="entry name" value="ROK"/>
</dbReference>
<evidence type="ECO:0000256" key="8">
    <source>
        <dbReference type="ARBA" id="ARBA00032386"/>
    </source>
</evidence>
<dbReference type="Gene3D" id="3.30.420.40">
    <property type="match status" value="2"/>
</dbReference>
<comment type="similarity">
    <text evidence="1">Belongs to the ROK (NagC/XylR) family.</text>
</comment>
<dbReference type="NCBIfam" id="TIGR00744">
    <property type="entry name" value="ROK_glcA_fam"/>
    <property type="match status" value="1"/>
</dbReference>
<protein>
    <recommendedName>
        <fullName evidence="3">Glucokinase</fullName>
        <ecNumber evidence="2">2.7.1.2</ecNumber>
    </recommendedName>
    <alternativeName>
        <fullName evidence="8">Glucose kinase</fullName>
    </alternativeName>
</protein>
<comment type="caution">
    <text evidence="9">The sequence shown here is derived from an EMBL/GenBank/DDBJ whole genome shotgun (WGS) entry which is preliminary data.</text>
</comment>
<dbReference type="EC" id="2.7.1.2" evidence="2"/>
<keyword evidence="5" id="KW-0547">Nucleotide-binding</keyword>
<gene>
    <name evidence="9" type="primary">glcK_19</name>
    <name evidence="9" type="ORF">SDC9_128472</name>
</gene>
<name>A0A645CWY3_9ZZZZ</name>
<evidence type="ECO:0000313" key="9">
    <source>
        <dbReference type="EMBL" id="MPM81419.1"/>
    </source>
</evidence>
<organism evidence="9">
    <name type="scientific">bioreactor metagenome</name>
    <dbReference type="NCBI Taxonomy" id="1076179"/>
    <lineage>
        <taxon>unclassified sequences</taxon>
        <taxon>metagenomes</taxon>
        <taxon>ecological metagenomes</taxon>
    </lineage>
</organism>
<dbReference type="GO" id="GO:0005524">
    <property type="term" value="F:ATP binding"/>
    <property type="evidence" value="ECO:0007669"/>
    <property type="project" value="UniProtKB-KW"/>
</dbReference>
<dbReference type="InterPro" id="IPR004654">
    <property type="entry name" value="ROK_glcA"/>
</dbReference>
<dbReference type="PROSITE" id="PS01125">
    <property type="entry name" value="ROK"/>
    <property type="match status" value="1"/>
</dbReference>
<dbReference type="InterPro" id="IPR049874">
    <property type="entry name" value="ROK_cs"/>
</dbReference>
<dbReference type="AlphaFoldDB" id="A0A645CWY3"/>
<evidence type="ECO:0000256" key="6">
    <source>
        <dbReference type="ARBA" id="ARBA00022777"/>
    </source>
</evidence>
<sequence length="313" mass="33119">MYIGVDLGGTNIAVGLVDENSVLKYHKSTPTRAERGSKEVIKDIIGLINETIRDYGICKEHIKAIGIGVPGIADPTSGEVIYCVNLGWINIPLKETLETELNVPVVVDNDATVAGLAEYKIGAMKDCESGVFITLGTGVGGGIVINGRVRSGFNGVGAEIGHMIVGENFYDCNCGRNGCLETFASSTALIKYTRKLINEGKETSIVKKVKGNLEEVNGKVIFEAAIEGDYVANKAVDRLVKYLAIGITNIINILDPETIALGGGLSGAGEFLLEKVQKEVEAVRYMKMMPIGKIVLATLGNEAGIIGAAALGM</sequence>
<evidence type="ECO:0000256" key="5">
    <source>
        <dbReference type="ARBA" id="ARBA00022741"/>
    </source>
</evidence>
<dbReference type="PANTHER" id="PTHR18964:SF149">
    <property type="entry name" value="BIFUNCTIONAL UDP-N-ACETYLGLUCOSAMINE 2-EPIMERASE_N-ACETYLMANNOSAMINE KINASE"/>
    <property type="match status" value="1"/>
</dbReference>
<keyword evidence="4 9" id="KW-0808">Transferase</keyword>
<evidence type="ECO:0000256" key="2">
    <source>
        <dbReference type="ARBA" id="ARBA00012323"/>
    </source>
</evidence>
<dbReference type="InterPro" id="IPR043129">
    <property type="entry name" value="ATPase_NBD"/>
</dbReference>